<evidence type="ECO:0000256" key="1">
    <source>
        <dbReference type="SAM" id="Coils"/>
    </source>
</evidence>
<feature type="coiled-coil region" evidence="1">
    <location>
        <begin position="647"/>
        <end position="681"/>
    </location>
</feature>
<dbReference type="EMBL" id="JACNIG010000258">
    <property type="protein sequence ID" value="MBC8432981.1"/>
    <property type="molecule type" value="Genomic_DNA"/>
</dbReference>
<dbReference type="InterPro" id="IPR046866">
    <property type="entry name" value="FapA_N"/>
</dbReference>
<reference evidence="3 4" key="1">
    <citation type="submission" date="2020-08" db="EMBL/GenBank/DDBJ databases">
        <title>Bridging the membrane lipid divide: bacteria of the FCB group superphylum have the potential to synthesize archaeal ether lipids.</title>
        <authorList>
            <person name="Villanueva L."/>
            <person name="Von Meijenfeldt F.A.B."/>
            <person name="Westbye A.B."/>
            <person name="Yadav S."/>
            <person name="Hopmans E.C."/>
            <person name="Dutilh B.E."/>
            <person name="Sinninghe Damste J.S."/>
        </authorList>
    </citation>
    <scope>NUCLEOTIDE SEQUENCE [LARGE SCALE GENOMIC DNA]</scope>
    <source>
        <strain evidence="3">NIOZ-UU17</strain>
    </source>
</reference>
<dbReference type="InterPro" id="IPR005646">
    <property type="entry name" value="FapA"/>
</dbReference>
<dbReference type="Pfam" id="PF03961">
    <property type="entry name" value="FapA"/>
    <property type="match status" value="1"/>
</dbReference>
<dbReference type="InterPro" id="IPR046865">
    <property type="entry name" value="FapA_b_solenoid"/>
</dbReference>
<evidence type="ECO:0000313" key="3">
    <source>
        <dbReference type="EMBL" id="MBC8432981.1"/>
    </source>
</evidence>
<dbReference type="Pfam" id="PF20250">
    <property type="entry name" value="FapA_N"/>
    <property type="match status" value="1"/>
</dbReference>
<feature type="domain" description="Flagellar Assembly Protein A N-terminal region" evidence="2">
    <location>
        <begin position="223"/>
        <end position="393"/>
    </location>
</feature>
<evidence type="ECO:0000259" key="2">
    <source>
        <dbReference type="Pfam" id="PF20250"/>
    </source>
</evidence>
<keyword evidence="1" id="KW-0175">Coiled coil</keyword>
<name>A0A8J6TMW5_9BACT</name>
<gene>
    <name evidence="3" type="ORF">H8D96_13805</name>
</gene>
<dbReference type="PANTHER" id="PTHR38032">
    <property type="entry name" value="POLYMERASE-RELATED"/>
    <property type="match status" value="1"/>
</dbReference>
<dbReference type="CDD" id="cd20335">
    <property type="entry name" value="BRcat_RBR"/>
    <property type="match status" value="1"/>
</dbReference>
<proteinExistence type="predicted"/>
<comment type="caution">
    <text evidence="3">The sequence shown here is derived from an EMBL/GenBank/DDBJ whole genome shotgun (WGS) entry which is preliminary data.</text>
</comment>
<protein>
    <submittedName>
        <fullName evidence="3">DUF342 domain-containing protein</fullName>
    </submittedName>
</protein>
<organism evidence="3 4">
    <name type="scientific">Candidatus Desulfatibia vada</name>
    <dbReference type="NCBI Taxonomy" id="2841696"/>
    <lineage>
        <taxon>Bacteria</taxon>
        <taxon>Pseudomonadati</taxon>
        <taxon>Thermodesulfobacteriota</taxon>
        <taxon>Desulfobacteria</taxon>
        <taxon>Desulfobacterales</taxon>
        <taxon>Desulfobacterales incertae sedis</taxon>
        <taxon>Candidatus Desulfatibia</taxon>
    </lineage>
</organism>
<dbReference type="AlphaFoldDB" id="A0A8J6TMW5"/>
<sequence>MNKTKECPSCGCKYRVPEEFKGRKISCSKCGTEFQLTLPDASNQNSTGKVAQSLELDVEEISQDDSYLLIGKLAVKYKFASVEQIKKALALKAQKQQTGQKLLLGKILVDQGIITQSQLDFLHSLQKMMEARETDSKLGIIIVKNDFATREEVDQALQEQKKVFIGTQTVKSIGDMLFESGVITKEERDVVLAVQKRLKDAADAKRKPEMHDAVEQVAIDDMFELSVSEDQLHAFILPKTEVAGGLTAADVKNFFEKNEIIHGIVDDTLIEEYLRDKNRHKEPWKIAAGELANPGKDAVIKYHFETDPLKIGKARKGGVIDFEDRGTMSQVKKDDLLVEKNPPVEGTPGKDVYGNLTDAPKSKDIKLRCGKGTTLSEDGIKIFAATDGVPKISVHGKVYVLSQHEISGDVGKNTGNVDFDGEINVAGSIRSGYRVQGHSLAADTILGAEVDMIGDVAVSGGIIKAVVKTEGHVRTRFVRGADIKAFGDVIVEKGIRNSRIETSGACIVKDGIVLASKIAAKEGIWAGQIGSEVSKPCGLMVGVDVRANAEINKIIPLIPSKKQDLKKLKSQKLELTKKLVQIENEIGELAQMQDRGMVERRNIQTELEQLKEVNDQVQIQRVETVLKDMDTENIETEKKMEKHFVLQDQISEKIANVNQEIEIAEVEVKELEDRLAEITEWSSNGGGTPEVRVDGTIFPDTAICGVKSALALKQSQESVIIKEHKIQQLDKMSKWEMRVSDLNI</sequence>
<evidence type="ECO:0000313" key="4">
    <source>
        <dbReference type="Proteomes" id="UP000605201"/>
    </source>
</evidence>
<accession>A0A8J6TMW5</accession>
<dbReference type="Proteomes" id="UP000605201">
    <property type="component" value="Unassembled WGS sequence"/>
</dbReference>
<dbReference type="PANTHER" id="PTHR38032:SF1">
    <property type="entry name" value="RNA-BINDING PROTEIN KHPB N-TERMINAL DOMAIN-CONTAINING PROTEIN"/>
    <property type="match status" value="1"/>
</dbReference>
<feature type="coiled-coil region" evidence="1">
    <location>
        <begin position="565"/>
        <end position="620"/>
    </location>
</feature>